<sequence length="71" mass="7592">MRLNVARDSSGRVTIVKYINAKLLGAPPSDQIVVDTASHINAKITIAKMTRTSICIGVMNIPHALHKVAVA</sequence>
<evidence type="ECO:0000313" key="1">
    <source>
        <dbReference type="EMBL" id="TEY45481.1"/>
    </source>
</evidence>
<protein>
    <submittedName>
        <fullName evidence="1">Uncharacterized protein</fullName>
    </submittedName>
</protein>
<evidence type="ECO:0000313" key="2">
    <source>
        <dbReference type="Proteomes" id="UP000297299"/>
    </source>
</evidence>
<dbReference type="AlphaFoldDB" id="A0A4Y8CT71"/>
<comment type="caution">
    <text evidence="1">The sequence shown here is derived from an EMBL/GenBank/DDBJ whole genome shotgun (WGS) entry which is preliminary data.</text>
</comment>
<reference evidence="1 2" key="1">
    <citation type="submission" date="2017-11" db="EMBL/GenBank/DDBJ databases">
        <title>Comparative genomics of Botrytis spp.</title>
        <authorList>
            <person name="Valero-Jimenez C.A."/>
            <person name="Tapia P."/>
            <person name="Veloso J."/>
            <person name="Silva-Moreno E."/>
            <person name="Staats M."/>
            <person name="Valdes J.H."/>
            <person name="Van Kan J.A.L."/>
        </authorList>
    </citation>
    <scope>NUCLEOTIDE SEQUENCE [LARGE SCALE GENOMIC DNA]</scope>
    <source>
        <strain evidence="1 2">MUCL2830</strain>
    </source>
</reference>
<keyword evidence="2" id="KW-1185">Reference proteome</keyword>
<gene>
    <name evidence="1" type="ORF">BOTCAL_0331g00010</name>
</gene>
<proteinExistence type="predicted"/>
<organism evidence="1 2">
    <name type="scientific">Botryotinia calthae</name>
    <dbReference type="NCBI Taxonomy" id="38488"/>
    <lineage>
        <taxon>Eukaryota</taxon>
        <taxon>Fungi</taxon>
        <taxon>Dikarya</taxon>
        <taxon>Ascomycota</taxon>
        <taxon>Pezizomycotina</taxon>
        <taxon>Leotiomycetes</taxon>
        <taxon>Helotiales</taxon>
        <taxon>Sclerotiniaceae</taxon>
        <taxon>Botryotinia</taxon>
    </lineage>
</organism>
<name>A0A4Y8CT71_9HELO</name>
<accession>A0A4Y8CT71</accession>
<dbReference type="Proteomes" id="UP000297299">
    <property type="component" value="Unassembled WGS sequence"/>
</dbReference>
<dbReference type="EMBL" id="PHWZ01000330">
    <property type="protein sequence ID" value="TEY45481.1"/>
    <property type="molecule type" value="Genomic_DNA"/>
</dbReference>